<protein>
    <submittedName>
        <fullName evidence="1">Uncharacterized protein</fullName>
    </submittedName>
</protein>
<evidence type="ECO:0000313" key="1">
    <source>
        <dbReference type="EMBL" id="KAJ8672922.1"/>
    </source>
</evidence>
<accession>A0ACC2NP91</accession>
<evidence type="ECO:0000313" key="2">
    <source>
        <dbReference type="Proteomes" id="UP001239111"/>
    </source>
</evidence>
<comment type="caution">
    <text evidence="1">The sequence shown here is derived from an EMBL/GenBank/DDBJ whole genome shotgun (WGS) entry which is preliminary data.</text>
</comment>
<dbReference type="EMBL" id="CM056743">
    <property type="protein sequence ID" value="KAJ8672922.1"/>
    <property type="molecule type" value="Genomic_DNA"/>
</dbReference>
<organism evidence="1 2">
    <name type="scientific">Eretmocerus hayati</name>
    <dbReference type="NCBI Taxonomy" id="131215"/>
    <lineage>
        <taxon>Eukaryota</taxon>
        <taxon>Metazoa</taxon>
        <taxon>Ecdysozoa</taxon>
        <taxon>Arthropoda</taxon>
        <taxon>Hexapoda</taxon>
        <taxon>Insecta</taxon>
        <taxon>Pterygota</taxon>
        <taxon>Neoptera</taxon>
        <taxon>Endopterygota</taxon>
        <taxon>Hymenoptera</taxon>
        <taxon>Apocrita</taxon>
        <taxon>Proctotrupomorpha</taxon>
        <taxon>Chalcidoidea</taxon>
        <taxon>Aphelinidae</taxon>
        <taxon>Aphelininae</taxon>
        <taxon>Eretmocerus</taxon>
    </lineage>
</organism>
<dbReference type="Proteomes" id="UP001239111">
    <property type="component" value="Chromosome 3"/>
</dbReference>
<gene>
    <name evidence="1" type="ORF">QAD02_004183</name>
</gene>
<sequence length="452" mass="51134">MVHLLLSNGASVNAVDSNGLNALLHAIKSFSIHSVDIVRQLIDAGSDVNFINEKGVEGNPEKPLSALHIAVNRDDLVMLDYLLKRGANPNHANQVGRSILSFALEKRRNSLRRIELLISHGADMYDSGSCNSKSPLELLVSTNRVAEVECLLKHGLDLGRYRPRAPNDFSPLHEAILCSKTCHMLSVLLRYDTKGLLDLGHVDSVGRSPLSAAAEDRSSVFVKLLVEQGADVNHVDSKGYSPLDYVSHLAKIKTGTVNRIQILVEAGANPRKILNKLVKVCSFDENGQPKAYPTKTECHRLKQAYCVIKYRILYESKKAVAEPIEHVDVNLPVRLKQYIEICKAEIILLKNSPIHKSVTYYHMLADEKCYQRVRDHRAYTSFIKKNLENRFPVYGRDLRERFDRARDLHEIWETAVKKLGTYLRLNYDAYYLIIMNILKRLQNDDLRSVAES</sequence>
<keyword evidence="2" id="KW-1185">Reference proteome</keyword>
<proteinExistence type="predicted"/>
<reference evidence="1" key="1">
    <citation type="submission" date="2023-04" db="EMBL/GenBank/DDBJ databases">
        <title>A chromosome-level genome assembly of the parasitoid wasp Eretmocerus hayati.</title>
        <authorList>
            <person name="Zhong Y."/>
            <person name="Liu S."/>
            <person name="Liu Y."/>
        </authorList>
    </citation>
    <scope>NUCLEOTIDE SEQUENCE</scope>
    <source>
        <strain evidence="1">ZJU_SS_LIU_2023</strain>
    </source>
</reference>
<name>A0ACC2NP91_9HYME</name>